<evidence type="ECO:0000313" key="3">
    <source>
        <dbReference type="Proteomes" id="UP000280509"/>
    </source>
</evidence>
<dbReference type="Pfam" id="PF02486">
    <property type="entry name" value="Rep_trans"/>
    <property type="match status" value="1"/>
</dbReference>
<organism evidence="2 3">
    <name type="scientific">Streptococcus chosunensis</name>
    <dbReference type="NCBI Taxonomy" id="2707003"/>
    <lineage>
        <taxon>Bacteria</taxon>
        <taxon>Bacillati</taxon>
        <taxon>Bacillota</taxon>
        <taxon>Bacilli</taxon>
        <taxon>Lactobacillales</taxon>
        <taxon>Streptococcaceae</taxon>
        <taxon>Streptococcus</taxon>
        <taxon>Streptococcus mitis group</taxon>
    </lineage>
</organism>
<name>A0A3B0BEF3_9STRE</name>
<reference evidence="2 3" key="1">
    <citation type="submission" date="2018-09" db="EMBL/GenBank/DDBJ databases">
        <title>Draft genome sequence of Streptococcus sp. KCOM 1699 (=ChDC B353).</title>
        <authorList>
            <person name="Kook J.-K."/>
            <person name="Park S.-N."/>
            <person name="Lim Y.K."/>
        </authorList>
    </citation>
    <scope>NUCLEOTIDE SEQUENCE [LARGE SCALE GENOMIC DNA]</scope>
    <source>
        <strain evidence="2 3">ChDC B353</strain>
    </source>
</reference>
<dbReference type="AlphaFoldDB" id="A0A3B0BEF3"/>
<accession>A0A3B0BEF3</accession>
<dbReference type="Proteomes" id="UP000280509">
    <property type="component" value="Unassembled WGS sequence"/>
</dbReference>
<comment type="caution">
    <text evidence="2">The sequence shown here is derived from an EMBL/GenBank/DDBJ whole genome shotgun (WGS) entry which is preliminary data.</text>
</comment>
<gene>
    <name evidence="2" type="ORF">D7D54_09245</name>
</gene>
<dbReference type="InterPro" id="IPR003491">
    <property type="entry name" value="REP-like_C"/>
</dbReference>
<sequence>MCVTDDGVEKRDYGERKKVINSLEKITAPSNRRLKVQSLPLSCKLDWSIDRITIVGFLKKFNFDHTIFTEDGEVIYTAGEDFTLAQAMPILAREEGAKKAGAGWSLIDRYGENIAYVEVLPFLDKETGREKGRIDFNPNKIQELLKIDLKSFITMMFEEPHFSRADVACDIIGLPDDYISQYRLADAVSFRPYYGLGGALETAYWGARSSERQIRMYNKYLERMKKKEVVPEGVETWWRLEMQLRRGKASEWVNVVYKALDSFYSLHYLPVDMKVTDKVMLSGLIAEPYLISELSDRTRKKYRKLMKQLAKDDELTNHLKASFSESIEELDKELNNWLKGMTVNREESENEV</sequence>
<keyword evidence="3" id="KW-1185">Reference proteome</keyword>
<evidence type="ECO:0000313" key="2">
    <source>
        <dbReference type="EMBL" id="RKN70708.1"/>
    </source>
</evidence>
<protein>
    <submittedName>
        <fullName evidence="2">Replication protein</fullName>
    </submittedName>
</protein>
<proteinExistence type="predicted"/>
<dbReference type="EMBL" id="RBCK01000006">
    <property type="protein sequence ID" value="RKN70708.1"/>
    <property type="molecule type" value="Genomic_DNA"/>
</dbReference>
<feature type="domain" description="Replication initiation protein-like C-terminal" evidence="1">
    <location>
        <begin position="201"/>
        <end position="258"/>
    </location>
</feature>
<evidence type="ECO:0000259" key="1">
    <source>
        <dbReference type="Pfam" id="PF02486"/>
    </source>
</evidence>